<dbReference type="AlphaFoldDB" id="A0A8H7C2S7"/>
<accession>A0A8H7C2S7</accession>
<dbReference type="Gene3D" id="3.40.50.150">
    <property type="entry name" value="Vaccinia Virus protein VP39"/>
    <property type="match status" value="1"/>
</dbReference>
<dbReference type="InterPro" id="IPR029063">
    <property type="entry name" value="SAM-dependent_MTases_sf"/>
</dbReference>
<dbReference type="GO" id="GO:0008757">
    <property type="term" value="F:S-adenosylmethionine-dependent methyltransferase activity"/>
    <property type="evidence" value="ECO:0007669"/>
    <property type="project" value="UniProtKB-ARBA"/>
</dbReference>
<evidence type="ECO:0000313" key="2">
    <source>
        <dbReference type="Proteomes" id="UP000629468"/>
    </source>
</evidence>
<reference evidence="1 2" key="1">
    <citation type="journal article" name="Sci. Rep.">
        <title>Telomere-to-telomere assembled and centromere annotated genomes of the two main subspecies of the button mushroom Agaricus bisporus reveal especially polymorphic chromosome ends.</title>
        <authorList>
            <person name="Sonnenberg A.S.M."/>
            <person name="Sedaghat-Telgerd N."/>
            <person name="Lavrijssen B."/>
            <person name="Ohm R.A."/>
            <person name="Hendrickx P.M."/>
            <person name="Scholtmeijer K."/>
            <person name="Baars J.J.P."/>
            <person name="van Peer A."/>
        </authorList>
    </citation>
    <scope>NUCLEOTIDE SEQUENCE [LARGE SCALE GENOMIC DNA]</scope>
    <source>
        <strain evidence="1 2">H119_p4</strain>
    </source>
</reference>
<dbReference type="SUPFAM" id="SSF53335">
    <property type="entry name" value="S-adenosyl-L-methionine-dependent methyltransferases"/>
    <property type="match status" value="1"/>
</dbReference>
<organism evidence="1 2">
    <name type="scientific">Agaricus bisporus var. burnettii</name>
    <dbReference type="NCBI Taxonomy" id="192524"/>
    <lineage>
        <taxon>Eukaryota</taxon>
        <taxon>Fungi</taxon>
        <taxon>Dikarya</taxon>
        <taxon>Basidiomycota</taxon>
        <taxon>Agaricomycotina</taxon>
        <taxon>Agaricomycetes</taxon>
        <taxon>Agaricomycetidae</taxon>
        <taxon>Agaricales</taxon>
        <taxon>Agaricineae</taxon>
        <taxon>Agaricaceae</taxon>
        <taxon>Agaricus</taxon>
    </lineage>
</organism>
<gene>
    <name evidence="1" type="ORF">Agabi119p4_10379</name>
</gene>
<dbReference type="InterPro" id="IPR019410">
    <property type="entry name" value="Methyltransf_16"/>
</dbReference>
<evidence type="ECO:0000313" key="1">
    <source>
        <dbReference type="EMBL" id="KAF7760970.1"/>
    </source>
</evidence>
<name>A0A8H7C2S7_AGABI</name>
<evidence type="ECO:0008006" key="3">
    <source>
        <dbReference type="Google" id="ProtNLM"/>
    </source>
</evidence>
<comment type="caution">
    <text evidence="1">The sequence shown here is derived from an EMBL/GenBank/DDBJ whole genome shotgun (WGS) entry which is preliminary data.</text>
</comment>
<sequence length="521" mass="57800">MGNVAFQRRSKEIPLKNHVSMETHASREQANDRTLHAGLLTKHSCRDFPPRSGMLVLGFRLLKRHFMRFYCAETVMRVQAEDFSKSGNSSPGLGTILRAPRSPLRHPAPPSCQDPDPGSQILLATWMGGALAPTSCLPPIRSISAEDIGYLNDSINYLRSIYNTDVRGYRRHGPDPTSCSALAIHSTQSTDDDDMRNLRSDPFERAYAIKWLTALISMLDYANDMESQGREVLIHNAAALLAVCAGSSSAGQLTREFVFVYRPIERDLGTSIPLSINITDISLDNDNFGSMGAQTWGGSCVLADLIAGDPELFGLSVAQLNAHSSEVFRILELGAGTGLVSLTIGNILQQLKFQNTRRIEIVATDYYPRVLDNLSNNIRSNFPEGGPSSDVSIVAHPLDWSTFASEGKRDGLLNEPFDLVLGADIVYEPEHAPWIRSCLLHLLRRPSATEMPLSHLIVTKRSTHSFEANIIEKVFAMDCDPLVPCLRVVERDILTYGGDTREEVEYVYYKIGWFYPAQGRK</sequence>
<dbReference type="Proteomes" id="UP000629468">
    <property type="component" value="Unassembled WGS sequence"/>
</dbReference>
<dbReference type="PANTHER" id="PTHR14614">
    <property type="entry name" value="HEPATOCELLULAR CARCINOMA-ASSOCIATED ANTIGEN"/>
    <property type="match status" value="1"/>
</dbReference>
<proteinExistence type="predicted"/>
<dbReference type="EMBL" id="JABXXO010000014">
    <property type="protein sequence ID" value="KAF7760970.1"/>
    <property type="molecule type" value="Genomic_DNA"/>
</dbReference>
<dbReference type="Pfam" id="PF10294">
    <property type="entry name" value="Methyltransf_16"/>
    <property type="match status" value="1"/>
</dbReference>
<protein>
    <recommendedName>
        <fullName evidence="3">FAM86 N-terminal domain-containing protein</fullName>
    </recommendedName>
</protein>
<dbReference type="PANTHER" id="PTHR14614:SF147">
    <property type="entry name" value="S-ADENOSYLMETHIONINE-DEPENDENT METHYLTRANSFERASE OF THE SEVEN BETA-STRAND FAMILY"/>
    <property type="match status" value="1"/>
</dbReference>